<protein>
    <submittedName>
        <fullName evidence="2">BACON domain-containing protein</fullName>
    </submittedName>
</protein>
<dbReference type="Proteomes" id="UP000823635">
    <property type="component" value="Unassembled WGS sequence"/>
</dbReference>
<dbReference type="EMBL" id="JADINB010000029">
    <property type="protein sequence ID" value="MBO8428543.1"/>
    <property type="molecule type" value="Genomic_DNA"/>
</dbReference>
<dbReference type="CDD" id="cd14948">
    <property type="entry name" value="BACON"/>
    <property type="match status" value="1"/>
</dbReference>
<feature type="domain" description="BACON" evidence="1">
    <location>
        <begin position="60"/>
        <end position="119"/>
    </location>
</feature>
<organism evidence="2 3">
    <name type="scientific">Candidatus Egerieousia excrementavium</name>
    <dbReference type="NCBI Taxonomy" id="2840778"/>
    <lineage>
        <taxon>Bacteria</taxon>
        <taxon>Pseudomonadati</taxon>
        <taxon>Bacteroidota</taxon>
        <taxon>Bacteroidia</taxon>
        <taxon>Bacteroidales</taxon>
        <taxon>Candidatus Egerieousia</taxon>
    </lineage>
</organism>
<gene>
    <name evidence="2" type="ORF">IAC68_01230</name>
</gene>
<accession>A0A9D9GYF2</accession>
<sequence length="521" mass="55843">MKNYIKYLFIAIAAFAFVSCEDDPELLGYRVEANVSSMNFTAVDASAQTVSVLATGQWIAVAPEWIKLTPNYGTGNQTVTVEVADNLDTDGSVAAERSGVITFTIGDEFAEYSEVNVIQEGDPDKKPAEVEAISVADFIAAPESGSVYYELTGAIANIANSYYGNFDIVDETGSVYVYGLYEAQGGSYGAFEDLGLSEGDIITIRATRGSYGDLIEAMNAYYVSHIPSLVSIKPTTVSLPIEGGDFELALVYKGDNFEVTINDEAKSWLSMGTIRPDGDTTRVSFSALANDAEPRQAQISFTSTRLSDGTTSTVTVAVDQDGAIVTLDATIAEFIAADENPNISYRLQGMVKEIQNNTWGNIVIEDVSGEVLVYGLLTEEGGESQQFASLGIKVGDVVTIVGKRDSYKETPQVGDAYYESHYSPVVATVAEFLAAAESSDVWYRLTGTIESLSNTEYGNFNIVDATGSVYVYGLLTGLNGEKKQFASLGLAEGDNITLIGNRAAFKGDPQVGNAYFVSKNN</sequence>
<dbReference type="InterPro" id="IPR024361">
    <property type="entry name" value="BACON"/>
</dbReference>
<dbReference type="PROSITE" id="PS51257">
    <property type="entry name" value="PROKAR_LIPOPROTEIN"/>
    <property type="match status" value="1"/>
</dbReference>
<dbReference type="InterPro" id="IPR013783">
    <property type="entry name" value="Ig-like_fold"/>
</dbReference>
<reference evidence="2" key="1">
    <citation type="submission" date="2020-10" db="EMBL/GenBank/DDBJ databases">
        <authorList>
            <person name="Gilroy R."/>
        </authorList>
    </citation>
    <scope>NUCLEOTIDE SEQUENCE</scope>
    <source>
        <strain evidence="2">15467</strain>
    </source>
</reference>
<dbReference type="Gene3D" id="2.60.40.10">
    <property type="entry name" value="Immunoglobulins"/>
    <property type="match status" value="2"/>
</dbReference>
<evidence type="ECO:0000313" key="2">
    <source>
        <dbReference type="EMBL" id="MBO8428543.1"/>
    </source>
</evidence>
<evidence type="ECO:0000259" key="1">
    <source>
        <dbReference type="Pfam" id="PF13004"/>
    </source>
</evidence>
<dbReference type="AlphaFoldDB" id="A0A9D9GYF2"/>
<feature type="domain" description="BACON" evidence="1">
    <location>
        <begin position="261"/>
        <end position="316"/>
    </location>
</feature>
<proteinExistence type="predicted"/>
<dbReference type="Pfam" id="PF13004">
    <property type="entry name" value="BACON"/>
    <property type="match status" value="2"/>
</dbReference>
<comment type="caution">
    <text evidence="2">The sequence shown here is derived from an EMBL/GenBank/DDBJ whole genome shotgun (WGS) entry which is preliminary data.</text>
</comment>
<reference evidence="2" key="2">
    <citation type="journal article" date="2021" name="PeerJ">
        <title>Extensive microbial diversity within the chicken gut microbiome revealed by metagenomics and culture.</title>
        <authorList>
            <person name="Gilroy R."/>
            <person name="Ravi A."/>
            <person name="Getino M."/>
            <person name="Pursley I."/>
            <person name="Horton D.L."/>
            <person name="Alikhan N.F."/>
            <person name="Baker D."/>
            <person name="Gharbi K."/>
            <person name="Hall N."/>
            <person name="Watson M."/>
            <person name="Adriaenssens E.M."/>
            <person name="Foster-Nyarko E."/>
            <person name="Jarju S."/>
            <person name="Secka A."/>
            <person name="Antonio M."/>
            <person name="Oren A."/>
            <person name="Chaudhuri R.R."/>
            <person name="La Ragione R."/>
            <person name="Hildebrand F."/>
            <person name="Pallen M.J."/>
        </authorList>
    </citation>
    <scope>NUCLEOTIDE SEQUENCE</scope>
    <source>
        <strain evidence="2">15467</strain>
    </source>
</reference>
<evidence type="ECO:0000313" key="3">
    <source>
        <dbReference type="Proteomes" id="UP000823635"/>
    </source>
</evidence>
<name>A0A9D9GYF2_9BACT</name>